<reference evidence="3" key="1">
    <citation type="journal article" date="2014" name="BMC Genomics">
        <title>Genome sequencing of two Neorhizobium galegae strains reveals a noeT gene responsible for the unusual acetylation of the nodulation factors.</title>
        <authorList>
            <person name="Osterman J."/>
            <person name="Marsh J."/>
            <person name="Laine P.K."/>
            <person name="Zeng Z."/>
            <person name="Alatalo E."/>
            <person name="Sullivan J.T."/>
            <person name="Young J.P."/>
            <person name="Thomas-Oates J."/>
            <person name="Paulin L."/>
            <person name="Lindstrom K."/>
        </authorList>
    </citation>
    <scope>NUCLEOTIDE SEQUENCE [LARGE SCALE GENOMIC DNA]</scope>
    <source>
        <strain evidence="3">HAMBI 1141</strain>
    </source>
</reference>
<feature type="transmembrane region" description="Helical" evidence="1">
    <location>
        <begin position="76"/>
        <end position="96"/>
    </location>
</feature>
<keyword evidence="1" id="KW-0812">Transmembrane</keyword>
<evidence type="ECO:0000313" key="2">
    <source>
        <dbReference type="EMBL" id="CDN53805.1"/>
    </source>
</evidence>
<dbReference type="EMBL" id="HG938355">
    <property type="protein sequence ID" value="CDN53805.1"/>
    <property type="molecule type" value="Genomic_DNA"/>
</dbReference>
<evidence type="ECO:0000313" key="3">
    <source>
        <dbReference type="Proteomes" id="UP000028186"/>
    </source>
</evidence>
<proteinExistence type="predicted"/>
<protein>
    <submittedName>
        <fullName evidence="2">Uncharacterized protein</fullName>
    </submittedName>
</protein>
<evidence type="ECO:0000256" key="1">
    <source>
        <dbReference type="SAM" id="Phobius"/>
    </source>
</evidence>
<dbReference type="KEGG" id="ngl:RG1141_CH14580"/>
<sequence>MGLYDLLHIEPEGGITKVSQALDPKEPELALAYAQNFWDSGNQIVVLVFAVAFGFFLAIAQSLDLRALAATHKTKLVWLAVFGNAALAFLLFRLYVHEHRIVSTLTGNRTLIDGIDSAFEMRLILLLVNLGIYLWIMLFVVKSNAINSSK</sequence>
<keyword evidence="1" id="KW-0472">Membrane</keyword>
<dbReference type="RefSeq" id="WP_051899695.1">
    <property type="nucleotide sequence ID" value="NZ_HG938355.1"/>
</dbReference>
<gene>
    <name evidence="2" type="ORF">RG1141_CH14580</name>
</gene>
<feature type="transmembrane region" description="Helical" evidence="1">
    <location>
        <begin position="123"/>
        <end position="141"/>
    </location>
</feature>
<dbReference type="Proteomes" id="UP000028186">
    <property type="component" value="Chromosome I"/>
</dbReference>
<organism evidence="2 3">
    <name type="scientific">Neorhizobium galegae bv. officinalis bv. officinalis str. HAMBI 1141</name>
    <dbReference type="NCBI Taxonomy" id="1028801"/>
    <lineage>
        <taxon>Bacteria</taxon>
        <taxon>Pseudomonadati</taxon>
        <taxon>Pseudomonadota</taxon>
        <taxon>Alphaproteobacteria</taxon>
        <taxon>Hyphomicrobiales</taxon>
        <taxon>Rhizobiaceae</taxon>
        <taxon>Rhizobium/Agrobacterium group</taxon>
        <taxon>Neorhizobium</taxon>
    </lineage>
</organism>
<dbReference type="AlphaFoldDB" id="A0A068T8U7"/>
<accession>A0A068T8U7</accession>
<keyword evidence="1" id="KW-1133">Transmembrane helix</keyword>
<feature type="transmembrane region" description="Helical" evidence="1">
    <location>
        <begin position="44"/>
        <end position="64"/>
    </location>
</feature>
<dbReference type="HOGENOM" id="CLU_1738565_0_0_5"/>
<name>A0A068T8U7_NEOGA</name>